<dbReference type="Proteomes" id="UP000886523">
    <property type="component" value="Unassembled WGS sequence"/>
</dbReference>
<evidence type="ECO:0008006" key="5">
    <source>
        <dbReference type="Google" id="ProtNLM"/>
    </source>
</evidence>
<organism evidence="3 4">
    <name type="scientific">Hydnum rufescens UP504</name>
    <dbReference type="NCBI Taxonomy" id="1448309"/>
    <lineage>
        <taxon>Eukaryota</taxon>
        <taxon>Fungi</taxon>
        <taxon>Dikarya</taxon>
        <taxon>Basidiomycota</taxon>
        <taxon>Agaricomycotina</taxon>
        <taxon>Agaricomycetes</taxon>
        <taxon>Cantharellales</taxon>
        <taxon>Hydnaceae</taxon>
        <taxon>Hydnum</taxon>
    </lineage>
</organism>
<evidence type="ECO:0000313" key="3">
    <source>
        <dbReference type="EMBL" id="KAF9508642.1"/>
    </source>
</evidence>
<feature type="signal peptide" evidence="2">
    <location>
        <begin position="1"/>
        <end position="19"/>
    </location>
</feature>
<protein>
    <recommendedName>
        <fullName evidence="5">Secreted protein</fullName>
    </recommendedName>
</protein>
<accession>A0A9P6DP49</accession>
<evidence type="ECO:0000256" key="1">
    <source>
        <dbReference type="SAM" id="MobiDB-lite"/>
    </source>
</evidence>
<name>A0A9P6DP49_9AGAM</name>
<gene>
    <name evidence="3" type="ORF">BS47DRAFT_1365805</name>
</gene>
<comment type="caution">
    <text evidence="3">The sequence shown here is derived from an EMBL/GenBank/DDBJ whole genome shotgun (WGS) entry which is preliminary data.</text>
</comment>
<feature type="region of interest" description="Disordered" evidence="1">
    <location>
        <begin position="51"/>
        <end position="117"/>
    </location>
</feature>
<keyword evidence="4" id="KW-1185">Reference proteome</keyword>
<feature type="chain" id="PRO_5040453225" description="Secreted protein" evidence="2">
    <location>
        <begin position="20"/>
        <end position="117"/>
    </location>
</feature>
<evidence type="ECO:0000313" key="4">
    <source>
        <dbReference type="Proteomes" id="UP000886523"/>
    </source>
</evidence>
<keyword evidence="2" id="KW-0732">Signal</keyword>
<dbReference type="AlphaFoldDB" id="A0A9P6DP49"/>
<reference evidence="3" key="1">
    <citation type="journal article" date="2020" name="Nat. Commun.">
        <title>Large-scale genome sequencing of mycorrhizal fungi provides insights into the early evolution of symbiotic traits.</title>
        <authorList>
            <person name="Miyauchi S."/>
            <person name="Kiss E."/>
            <person name="Kuo A."/>
            <person name="Drula E."/>
            <person name="Kohler A."/>
            <person name="Sanchez-Garcia M."/>
            <person name="Morin E."/>
            <person name="Andreopoulos B."/>
            <person name="Barry K.W."/>
            <person name="Bonito G."/>
            <person name="Buee M."/>
            <person name="Carver A."/>
            <person name="Chen C."/>
            <person name="Cichocki N."/>
            <person name="Clum A."/>
            <person name="Culley D."/>
            <person name="Crous P.W."/>
            <person name="Fauchery L."/>
            <person name="Girlanda M."/>
            <person name="Hayes R.D."/>
            <person name="Keri Z."/>
            <person name="LaButti K."/>
            <person name="Lipzen A."/>
            <person name="Lombard V."/>
            <person name="Magnuson J."/>
            <person name="Maillard F."/>
            <person name="Murat C."/>
            <person name="Nolan M."/>
            <person name="Ohm R.A."/>
            <person name="Pangilinan J."/>
            <person name="Pereira M.F."/>
            <person name="Perotto S."/>
            <person name="Peter M."/>
            <person name="Pfister S."/>
            <person name="Riley R."/>
            <person name="Sitrit Y."/>
            <person name="Stielow J.B."/>
            <person name="Szollosi G."/>
            <person name="Zifcakova L."/>
            <person name="Stursova M."/>
            <person name="Spatafora J.W."/>
            <person name="Tedersoo L."/>
            <person name="Vaario L.M."/>
            <person name="Yamada A."/>
            <person name="Yan M."/>
            <person name="Wang P."/>
            <person name="Xu J."/>
            <person name="Bruns T."/>
            <person name="Baldrian P."/>
            <person name="Vilgalys R."/>
            <person name="Dunand C."/>
            <person name="Henrissat B."/>
            <person name="Grigoriev I.V."/>
            <person name="Hibbett D."/>
            <person name="Nagy L.G."/>
            <person name="Martin F.M."/>
        </authorList>
    </citation>
    <scope>NUCLEOTIDE SEQUENCE</scope>
    <source>
        <strain evidence="3">UP504</strain>
    </source>
</reference>
<dbReference type="EMBL" id="MU129054">
    <property type="protein sequence ID" value="KAF9508642.1"/>
    <property type="molecule type" value="Genomic_DNA"/>
</dbReference>
<feature type="compositionally biased region" description="Basic and acidic residues" evidence="1">
    <location>
        <begin position="73"/>
        <end position="84"/>
    </location>
</feature>
<proteinExistence type="predicted"/>
<evidence type="ECO:0000256" key="2">
    <source>
        <dbReference type="SAM" id="SignalP"/>
    </source>
</evidence>
<sequence length="117" mass="13180">MSRYFLLFILSLWRRHLGAFWVPAIADVESLRNTHQAGKANDHTPAVAGVWQYKAGMRPTSGSTNPPAMAGDRLNRNPRSKDPPNKTPSPRRQTATRTRAKRNPQNATHPIRTRNEA</sequence>